<dbReference type="Gene3D" id="2.130.10.10">
    <property type="entry name" value="YVTN repeat-like/Quinoprotein amine dehydrogenase"/>
    <property type="match status" value="2"/>
</dbReference>
<reference evidence="1" key="1">
    <citation type="submission" date="2018-05" db="EMBL/GenBank/DDBJ databases">
        <authorList>
            <person name="Lanie J.A."/>
            <person name="Ng W.-L."/>
            <person name="Kazmierczak K.M."/>
            <person name="Andrzejewski T.M."/>
            <person name="Davidsen T.M."/>
            <person name="Wayne K.J."/>
            <person name="Tettelin H."/>
            <person name="Glass J.I."/>
            <person name="Rusch D."/>
            <person name="Podicherti R."/>
            <person name="Tsui H.-C.T."/>
            <person name="Winkler M.E."/>
        </authorList>
    </citation>
    <scope>NUCLEOTIDE SEQUENCE</scope>
</reference>
<dbReference type="GO" id="GO:0010411">
    <property type="term" value="P:xyloglucan metabolic process"/>
    <property type="evidence" value="ECO:0007669"/>
    <property type="project" value="TreeGrafter"/>
</dbReference>
<dbReference type="InterPro" id="IPR052025">
    <property type="entry name" value="Xyloglucanase_GH74"/>
</dbReference>
<evidence type="ECO:0008006" key="2">
    <source>
        <dbReference type="Google" id="ProtNLM"/>
    </source>
</evidence>
<dbReference type="PANTHER" id="PTHR43739">
    <property type="entry name" value="XYLOGLUCANASE (EUROFUNG)"/>
    <property type="match status" value="1"/>
</dbReference>
<proteinExistence type="predicted"/>
<feature type="non-terminal residue" evidence="1">
    <location>
        <position position="1"/>
    </location>
</feature>
<name>A0A382H9M4_9ZZZZ</name>
<organism evidence="1">
    <name type="scientific">marine metagenome</name>
    <dbReference type="NCBI Taxonomy" id="408172"/>
    <lineage>
        <taxon>unclassified sequences</taxon>
        <taxon>metagenomes</taxon>
        <taxon>ecological metagenomes</taxon>
    </lineage>
</organism>
<evidence type="ECO:0000313" key="1">
    <source>
        <dbReference type="EMBL" id="SVB83443.1"/>
    </source>
</evidence>
<accession>A0A382H9M4</accession>
<dbReference type="EMBL" id="UINC01059720">
    <property type="protein sequence ID" value="SVB83443.1"/>
    <property type="molecule type" value="Genomic_DNA"/>
</dbReference>
<gene>
    <name evidence="1" type="ORF">METZ01_LOCUS236297</name>
</gene>
<feature type="non-terminal residue" evidence="1">
    <location>
        <position position="351"/>
    </location>
</feature>
<dbReference type="SUPFAM" id="SSF110296">
    <property type="entry name" value="Oligoxyloglucan reducing end-specific cellobiohydrolase"/>
    <property type="match status" value="1"/>
</dbReference>
<dbReference type="PANTHER" id="PTHR43739:SF5">
    <property type="entry name" value="EXO-ALPHA-SIALIDASE"/>
    <property type="match status" value="1"/>
</dbReference>
<dbReference type="AlphaFoldDB" id="A0A382H9M4"/>
<dbReference type="InterPro" id="IPR015943">
    <property type="entry name" value="WD40/YVTN_repeat-like_dom_sf"/>
</dbReference>
<protein>
    <recommendedName>
        <fullName evidence="2">Sortilin N-terminal domain-containing protein</fullName>
    </recommendedName>
</protein>
<sequence length="351" mass="39124">VCRADPNDPLTVYAEMQGGRIWRVNIETGTRYTLRPPGRELRFNWKTPFALSHHNSRIFYCAGNFVFRSLNRGENLKRISPSISRTEQGAATSFSESPRNADVLWVGTDDGALWITRDGGKEWKNIAEKVGLPKPFHVASLEASRFAEGRAYVAFDGHRSDNDAPHIYVTEDFGETWESLNSGLPAGSTRVLREDILNENLLYCGTEFGVWVSTDRGGHWIHLKGQLPTVAVHEIAVHPTAGEIVAATHGRSVWVLEVTPLRQFTAKLAAVKAHLFQPHEGVLWAGALGHSRSGHRIFTGKNQAFGSQIFYHLGSNAKDVVLEIRNARGQAIRRLPVKKQAGLHVARRDLR</sequence>